<dbReference type="GO" id="GO:0043531">
    <property type="term" value="F:ADP binding"/>
    <property type="evidence" value="ECO:0007669"/>
    <property type="project" value="InterPro"/>
</dbReference>
<dbReference type="SUPFAM" id="SSF48452">
    <property type="entry name" value="TPR-like"/>
    <property type="match status" value="2"/>
</dbReference>
<feature type="repeat" description="TPR" evidence="3">
    <location>
        <begin position="927"/>
        <end position="960"/>
    </location>
</feature>
<dbReference type="Proteomes" id="UP000267821">
    <property type="component" value="Unassembled WGS sequence"/>
</dbReference>
<keyword evidence="4" id="KW-0472">Membrane</keyword>
<gene>
    <name evidence="7" type="ORF">L211DRAFT_802559</name>
</gene>
<dbReference type="PANTHER" id="PTHR45641:SF19">
    <property type="entry name" value="NEPHROCYSTIN-3"/>
    <property type="match status" value="1"/>
</dbReference>
<feature type="repeat" description="TPR" evidence="3">
    <location>
        <begin position="885"/>
        <end position="918"/>
    </location>
</feature>
<protein>
    <submittedName>
        <fullName evidence="7">TPR-like protein</fullName>
    </submittedName>
</protein>
<sequence length="1320" mass="147530">MEPVGLTIGVVGLAGQLAKATMDYYKIFDDMKDVGSTYDAILHELRTQGLLLKKWEQSWGFGSEQQRLDPGDYRYRYATASLARIVAVFVSIDNLQAKYGIVIKQESVVVGAEEEYQKARLRDRLSVSMRMFRSKSLRRSSSTTQISYSGATKDDLHLLENPKILENKHILPGLDDEIISMTQAINRVQQSLPIYLKFRWVISDNAKLEDLLRKLTSLNNGLFQVLPTSESSLAASSNPSLLKLSFDIPFSLSLRKNPNFVGREYLLESLIQGIEGGKGLLNIIVLYGTGGMGKTQLALEYVYQHYNDYSSVFWVNATSVQTIILGFTQIMQQLIRHHLELSMDVAIIGQLLGMARKLDSTGCFTATSESDAQYVVDSVKRYFSAPGNTGWLLVFDNLDDLDLVDIEEYIPSCHHGTVIITSRRRESIQQGRRGFEVQQMHPTEAIQLLLSSCSIPKFEDLVPVEQTAATIIAQELGYLPLALNQAGAYIHISQYSLSRYLKEYPNNASYLLSKRWKGGQHDRSVFATWEISFKAIQEKSPKAAELLLVCGFLDHEDIQEELLRRGLKLENNDLSLKESIRTLSSYSLVKRGSSDDSFSIHPLVHSWARLRLKPEPQSEVKIASEAFGIITSGIHSSGETMSTEDWIFERQVMPHFDAVAKHVIQYLAVRNMRIEVGMHTLAAVYARHGWYGKAMEWYERVLAGVENAFGVNHPHTLTTVNNMASIFSAQGQYDIAIEYYERALAGMEKALGVDHPHTLTTVNNIAVEFKARGQYDKALEYCERAFAGREKALGVDHPGTLATINNMASIFSAQGQYDKAIEYYERALAGREKALGVDHPGTLATINNMASIFSAQGQYSKALEYCERALAGREKALGVDHPDTLTTVNNMASIFNARGQYDRALEYYERALAGREKALGVDHPDSLTTVNSIGTIYDAQGQHDKALEYYERALAGGQKALGVDHPDTLATVNNMAMIFNAQGQYDKALECCERVLAGREKALGVDHPHTLTTVNNMASIFDAQGQYDKALEYYERAFAGRVKALGVDHPHTLTTVNNMAVIFKAQGQYDKAIEYYERALAGMEKALGVDHPHTLTTVNNMALIFDAQGQHVKALEYYERALVGREKALGVDHPHTLATANNMAMIFNAQGQYGKALECYDRALVGRVKALGVDHPLTQYTIRCLIKLYERSGQTEPPNLRTRLTVPCHPTVQSRLLMLARLVIITVGLVVFVTFGYFFLSLLRSLSWTTELFETLLEAFFFAVSQITIIGSSLWLELGYEHDVFLPTSQLCLSDCHYSRSSFVRGSLSELCLAIPFVLG</sequence>
<evidence type="ECO:0000256" key="4">
    <source>
        <dbReference type="SAM" id="Phobius"/>
    </source>
</evidence>
<evidence type="ECO:0000259" key="5">
    <source>
        <dbReference type="Pfam" id="PF14479"/>
    </source>
</evidence>
<dbReference type="Pfam" id="PF13424">
    <property type="entry name" value="TPR_12"/>
    <property type="match status" value="5"/>
</dbReference>
<dbReference type="PRINTS" id="PR00381">
    <property type="entry name" value="KINESINLIGHT"/>
</dbReference>
<dbReference type="PROSITE" id="PS50005">
    <property type="entry name" value="TPR"/>
    <property type="match status" value="5"/>
</dbReference>
<feature type="domain" description="DUF7779" evidence="6">
    <location>
        <begin position="535"/>
        <end position="615"/>
    </location>
</feature>
<evidence type="ECO:0000313" key="8">
    <source>
        <dbReference type="Proteomes" id="UP000267821"/>
    </source>
</evidence>
<feature type="non-terminal residue" evidence="7">
    <location>
        <position position="1320"/>
    </location>
</feature>
<dbReference type="OrthoDB" id="626167at2759"/>
<dbReference type="STRING" id="1051890.A0A3N4LYL1"/>
<dbReference type="InterPro" id="IPR038305">
    <property type="entry name" value="HeLo_sf"/>
</dbReference>
<dbReference type="SUPFAM" id="SSF52540">
    <property type="entry name" value="P-loop containing nucleoside triphosphate hydrolases"/>
    <property type="match status" value="1"/>
</dbReference>
<feature type="domain" description="Prion-inhibition and propagation HeLo" evidence="5">
    <location>
        <begin position="5"/>
        <end position="245"/>
    </location>
</feature>
<evidence type="ECO:0000259" key="6">
    <source>
        <dbReference type="Pfam" id="PF25000"/>
    </source>
</evidence>
<keyword evidence="1" id="KW-0677">Repeat</keyword>
<evidence type="ECO:0000313" key="7">
    <source>
        <dbReference type="EMBL" id="RPB27890.1"/>
    </source>
</evidence>
<dbReference type="Pfam" id="PF14479">
    <property type="entry name" value="HeLo"/>
    <property type="match status" value="1"/>
</dbReference>
<dbReference type="Gene3D" id="1.25.40.10">
    <property type="entry name" value="Tetratricopeptide repeat domain"/>
    <property type="match status" value="3"/>
</dbReference>
<dbReference type="InterPro" id="IPR019734">
    <property type="entry name" value="TPR_rpt"/>
</dbReference>
<proteinExistence type="predicted"/>
<dbReference type="InterPro" id="IPR011990">
    <property type="entry name" value="TPR-like_helical_dom_sf"/>
</dbReference>
<keyword evidence="2 3" id="KW-0802">TPR repeat</keyword>
<organism evidence="7 8">
    <name type="scientific">Terfezia boudieri ATCC MYA-4762</name>
    <dbReference type="NCBI Taxonomy" id="1051890"/>
    <lineage>
        <taxon>Eukaryota</taxon>
        <taxon>Fungi</taxon>
        <taxon>Dikarya</taxon>
        <taxon>Ascomycota</taxon>
        <taxon>Pezizomycotina</taxon>
        <taxon>Pezizomycetes</taxon>
        <taxon>Pezizales</taxon>
        <taxon>Pezizaceae</taxon>
        <taxon>Terfezia</taxon>
    </lineage>
</organism>
<feature type="repeat" description="TPR" evidence="3">
    <location>
        <begin position="801"/>
        <end position="834"/>
    </location>
</feature>
<dbReference type="SMART" id="SM00028">
    <property type="entry name" value="TPR"/>
    <property type="match status" value="11"/>
</dbReference>
<dbReference type="InterPro" id="IPR056681">
    <property type="entry name" value="DUF7779"/>
</dbReference>
<feature type="transmembrane region" description="Helical" evidence="4">
    <location>
        <begin position="1218"/>
        <end position="1243"/>
    </location>
</feature>
<dbReference type="Gene3D" id="3.40.50.300">
    <property type="entry name" value="P-loop containing nucleotide triphosphate hydrolases"/>
    <property type="match status" value="1"/>
</dbReference>
<keyword evidence="4" id="KW-0812">Transmembrane</keyword>
<dbReference type="Pfam" id="PF25000">
    <property type="entry name" value="DUF7779"/>
    <property type="match status" value="1"/>
</dbReference>
<dbReference type="InterPro" id="IPR027417">
    <property type="entry name" value="P-loop_NTPase"/>
</dbReference>
<feature type="transmembrane region" description="Helical" evidence="4">
    <location>
        <begin position="1255"/>
        <end position="1276"/>
    </location>
</feature>
<dbReference type="InParanoid" id="A0A3N4LYL1"/>
<accession>A0A3N4LYL1</accession>
<dbReference type="Pfam" id="PF13374">
    <property type="entry name" value="TPR_10"/>
    <property type="match status" value="2"/>
</dbReference>
<dbReference type="EMBL" id="ML121530">
    <property type="protein sequence ID" value="RPB27890.1"/>
    <property type="molecule type" value="Genomic_DNA"/>
</dbReference>
<dbReference type="NCBIfam" id="NF040586">
    <property type="entry name" value="FxSxx_TPR"/>
    <property type="match status" value="1"/>
</dbReference>
<keyword evidence="4" id="KW-1133">Transmembrane helix</keyword>
<evidence type="ECO:0000256" key="3">
    <source>
        <dbReference type="PROSITE-ProRule" id="PRU00339"/>
    </source>
</evidence>
<dbReference type="InterPro" id="IPR029498">
    <property type="entry name" value="HeLo_dom"/>
</dbReference>
<name>A0A3N4LYL1_9PEZI</name>
<dbReference type="Gene3D" id="1.20.120.1020">
    <property type="entry name" value="Prion-inhibition and propagation, HeLo domain"/>
    <property type="match status" value="1"/>
</dbReference>
<evidence type="ECO:0000256" key="2">
    <source>
        <dbReference type="ARBA" id="ARBA00022803"/>
    </source>
</evidence>
<dbReference type="PANTHER" id="PTHR45641">
    <property type="entry name" value="TETRATRICOPEPTIDE REPEAT PROTEIN (AFU_ORTHOLOGUE AFUA_6G03870)"/>
    <property type="match status" value="1"/>
</dbReference>
<feature type="repeat" description="TPR" evidence="3">
    <location>
        <begin position="1053"/>
        <end position="1086"/>
    </location>
</feature>
<keyword evidence="8" id="KW-1185">Reference proteome</keyword>
<feature type="repeat" description="TPR" evidence="3">
    <location>
        <begin position="717"/>
        <end position="750"/>
    </location>
</feature>
<evidence type="ECO:0000256" key="1">
    <source>
        <dbReference type="ARBA" id="ARBA00022737"/>
    </source>
</evidence>
<reference evidence="7 8" key="1">
    <citation type="journal article" date="2018" name="Nat. Ecol. Evol.">
        <title>Pezizomycetes genomes reveal the molecular basis of ectomycorrhizal truffle lifestyle.</title>
        <authorList>
            <person name="Murat C."/>
            <person name="Payen T."/>
            <person name="Noel B."/>
            <person name="Kuo A."/>
            <person name="Morin E."/>
            <person name="Chen J."/>
            <person name="Kohler A."/>
            <person name="Krizsan K."/>
            <person name="Balestrini R."/>
            <person name="Da Silva C."/>
            <person name="Montanini B."/>
            <person name="Hainaut M."/>
            <person name="Levati E."/>
            <person name="Barry K.W."/>
            <person name="Belfiori B."/>
            <person name="Cichocki N."/>
            <person name="Clum A."/>
            <person name="Dockter R.B."/>
            <person name="Fauchery L."/>
            <person name="Guy J."/>
            <person name="Iotti M."/>
            <person name="Le Tacon F."/>
            <person name="Lindquist E.A."/>
            <person name="Lipzen A."/>
            <person name="Malagnac F."/>
            <person name="Mello A."/>
            <person name="Molinier V."/>
            <person name="Miyauchi S."/>
            <person name="Poulain J."/>
            <person name="Riccioni C."/>
            <person name="Rubini A."/>
            <person name="Sitrit Y."/>
            <person name="Splivallo R."/>
            <person name="Traeger S."/>
            <person name="Wang M."/>
            <person name="Zifcakova L."/>
            <person name="Wipf D."/>
            <person name="Zambonelli A."/>
            <person name="Paolocci F."/>
            <person name="Nowrousian M."/>
            <person name="Ottonello S."/>
            <person name="Baldrian P."/>
            <person name="Spatafora J.W."/>
            <person name="Henrissat B."/>
            <person name="Nagy L.G."/>
            <person name="Aury J.M."/>
            <person name="Wincker P."/>
            <person name="Grigoriev I.V."/>
            <person name="Bonfante P."/>
            <person name="Martin F.M."/>
        </authorList>
    </citation>
    <scope>NUCLEOTIDE SEQUENCE [LARGE SCALE GENOMIC DNA]</scope>
    <source>
        <strain evidence="7 8">ATCC MYA-4762</strain>
    </source>
</reference>